<dbReference type="InterPro" id="IPR027051">
    <property type="entry name" value="XdhC_Rossmann_dom"/>
</dbReference>
<name>A0A9X2DRR1_9BACI</name>
<comment type="caution">
    <text evidence="2">The sequence shown here is derived from an EMBL/GenBank/DDBJ whole genome shotgun (WGS) entry which is preliminary data.</text>
</comment>
<gene>
    <name evidence="2" type="ORF">M3202_17820</name>
</gene>
<dbReference type="InterPro" id="IPR052698">
    <property type="entry name" value="MoCofactor_Util/Proc"/>
</dbReference>
<dbReference type="AlphaFoldDB" id="A0A9X2DRR1"/>
<organism evidence="2 3">
    <name type="scientific">Halalkalibacter oceani</name>
    <dbReference type="NCBI Taxonomy" id="1653776"/>
    <lineage>
        <taxon>Bacteria</taxon>
        <taxon>Bacillati</taxon>
        <taxon>Bacillota</taxon>
        <taxon>Bacilli</taxon>
        <taxon>Bacillales</taxon>
        <taxon>Bacillaceae</taxon>
        <taxon>Halalkalibacter</taxon>
    </lineage>
</organism>
<accession>A0A9X2DRR1</accession>
<proteinExistence type="predicted"/>
<evidence type="ECO:0000313" key="3">
    <source>
        <dbReference type="Proteomes" id="UP001139179"/>
    </source>
</evidence>
<dbReference type="Pfam" id="PF13478">
    <property type="entry name" value="XdhC_C"/>
    <property type="match status" value="1"/>
</dbReference>
<sequence>MDIYRKLAEAIERKEGVSLVTIIEIASAEERHRELIGRKLLVWMNGQTESEFPLLAEVKTAVLQCVNEAFAKRKSKTYVIETREMRMECYVDVFLPPLRLIIAGAGHVAVPIVEIAKLVGFDVTVIDDRAEYAMKENFPAADEVICQPFLDFFAEAKTDKSTYVLLVTRGHKHDVMILPSLFDKEVAYIGMIGSKRRISGVFSQLKQEYPNADFDRIYAPIGLDIGAQTPEEIAVSIIGEVLKVKNEKSGISLREKIPYFIAREEEEQHE</sequence>
<keyword evidence="3" id="KW-1185">Reference proteome</keyword>
<evidence type="ECO:0000259" key="1">
    <source>
        <dbReference type="Pfam" id="PF13478"/>
    </source>
</evidence>
<dbReference type="Gene3D" id="3.40.50.720">
    <property type="entry name" value="NAD(P)-binding Rossmann-like Domain"/>
    <property type="match status" value="1"/>
</dbReference>
<protein>
    <submittedName>
        <fullName evidence="2">XdhC family protein</fullName>
    </submittedName>
</protein>
<dbReference type="Proteomes" id="UP001139179">
    <property type="component" value="Unassembled WGS sequence"/>
</dbReference>
<dbReference type="PANTHER" id="PTHR30388">
    <property type="entry name" value="ALDEHYDE OXIDOREDUCTASE MOLYBDENUM COFACTOR ASSEMBLY PROTEIN"/>
    <property type="match status" value="1"/>
</dbReference>
<dbReference type="EMBL" id="JAMBOL010000024">
    <property type="protein sequence ID" value="MCM3715916.1"/>
    <property type="molecule type" value="Genomic_DNA"/>
</dbReference>
<evidence type="ECO:0000313" key="2">
    <source>
        <dbReference type="EMBL" id="MCM3715916.1"/>
    </source>
</evidence>
<reference evidence="2" key="1">
    <citation type="submission" date="2022-05" db="EMBL/GenBank/DDBJ databases">
        <title>Comparative Genomics of Spacecraft Associated Microbes.</title>
        <authorList>
            <person name="Tran M.T."/>
            <person name="Wright A."/>
            <person name="Seuylemezian A."/>
            <person name="Eisen J."/>
            <person name="Coil D."/>
        </authorList>
    </citation>
    <scope>NUCLEOTIDE SEQUENCE</scope>
    <source>
        <strain evidence="2">214.1.1</strain>
    </source>
</reference>
<dbReference type="RefSeq" id="WP_251224609.1">
    <property type="nucleotide sequence ID" value="NZ_JAMBOL010000024.1"/>
</dbReference>
<dbReference type="PANTHER" id="PTHR30388:SF6">
    <property type="entry name" value="XANTHINE DEHYDROGENASE SUBUNIT A-RELATED"/>
    <property type="match status" value="1"/>
</dbReference>
<feature type="domain" description="XdhC Rossmann" evidence="1">
    <location>
        <begin position="100"/>
        <end position="241"/>
    </location>
</feature>